<dbReference type="PANTHER" id="PTHR10073:SF47">
    <property type="entry name" value="DNA MISMATCH REPAIR PROTEIN MLH3"/>
    <property type="match status" value="1"/>
</dbReference>
<dbReference type="InterPro" id="IPR038973">
    <property type="entry name" value="MutL/Mlh/Pms-like"/>
</dbReference>
<dbReference type="Gene3D" id="3.30.1370.100">
    <property type="entry name" value="MutL, C-terminal domain, regulatory subdomain"/>
    <property type="match status" value="1"/>
</dbReference>
<dbReference type="VEuPathDB" id="FungiDB:SPRG_05874"/>
<name>A0A067CFS1_SAPPC</name>
<evidence type="ECO:0000313" key="2">
    <source>
        <dbReference type="Proteomes" id="UP000030745"/>
    </source>
</evidence>
<dbReference type="InterPro" id="IPR042121">
    <property type="entry name" value="MutL_C_regsub"/>
</dbReference>
<evidence type="ECO:0000313" key="1">
    <source>
        <dbReference type="EMBL" id="KDO29338.1"/>
    </source>
</evidence>
<evidence type="ECO:0008006" key="3">
    <source>
        <dbReference type="Google" id="ProtNLM"/>
    </source>
</evidence>
<sequence length="213" mass="24249">MSPTRRESPAVHQRRCTKYFGTTTTTSREEPRRRRRRLPAHVATHLSVFAQNPRASRTLSVQFTKASLQDITVLGQVTASLSSLRRGRRREQALVQHHEETLQHWGFTINARQELTTAPFVEHRQANEDDCTEYLTLLADADRQRTSAPRPPVILRLLHSRACRNAIMFGDVLSQRACELLLGQLSHCRLPFQCAHGRPSLAPLVQLDEEDAS</sequence>
<dbReference type="InterPro" id="IPR037198">
    <property type="entry name" value="MutL_C_sf"/>
</dbReference>
<dbReference type="STRING" id="695850.A0A067CFS1"/>
<dbReference type="PANTHER" id="PTHR10073">
    <property type="entry name" value="DNA MISMATCH REPAIR PROTEIN MLH, PMS, MUTL"/>
    <property type="match status" value="1"/>
</dbReference>
<dbReference type="GO" id="GO:0006298">
    <property type="term" value="P:mismatch repair"/>
    <property type="evidence" value="ECO:0007669"/>
    <property type="project" value="InterPro"/>
</dbReference>
<dbReference type="Gene3D" id="3.30.1540.20">
    <property type="entry name" value="MutL, C-terminal domain, dimerisation subdomain"/>
    <property type="match status" value="1"/>
</dbReference>
<accession>A0A067CFS1</accession>
<dbReference type="SUPFAM" id="SSF118116">
    <property type="entry name" value="DNA mismatch repair protein MutL"/>
    <property type="match status" value="1"/>
</dbReference>
<dbReference type="OrthoDB" id="429932at2759"/>
<protein>
    <recommendedName>
        <fullName evidence="3">MutL C-terminal dimerisation domain-containing protein</fullName>
    </recommendedName>
</protein>
<dbReference type="InterPro" id="IPR042120">
    <property type="entry name" value="MutL_C_dimsub"/>
</dbReference>
<keyword evidence="2" id="KW-1185">Reference proteome</keyword>
<reference evidence="1 2" key="1">
    <citation type="journal article" date="2013" name="PLoS Genet.">
        <title>Distinctive expansion of potential virulence genes in the genome of the oomycete fish pathogen Saprolegnia parasitica.</title>
        <authorList>
            <person name="Jiang R.H."/>
            <person name="de Bruijn I."/>
            <person name="Haas B.J."/>
            <person name="Belmonte R."/>
            <person name="Lobach L."/>
            <person name="Christie J."/>
            <person name="van den Ackerveken G."/>
            <person name="Bottin A."/>
            <person name="Bulone V."/>
            <person name="Diaz-Moreno S.M."/>
            <person name="Dumas B."/>
            <person name="Fan L."/>
            <person name="Gaulin E."/>
            <person name="Govers F."/>
            <person name="Grenville-Briggs L.J."/>
            <person name="Horner N.R."/>
            <person name="Levin J.Z."/>
            <person name="Mammella M."/>
            <person name="Meijer H.J."/>
            <person name="Morris P."/>
            <person name="Nusbaum C."/>
            <person name="Oome S."/>
            <person name="Phillips A.J."/>
            <person name="van Rooyen D."/>
            <person name="Rzeszutek E."/>
            <person name="Saraiva M."/>
            <person name="Secombes C.J."/>
            <person name="Seidl M.F."/>
            <person name="Snel B."/>
            <person name="Stassen J.H."/>
            <person name="Sykes S."/>
            <person name="Tripathy S."/>
            <person name="van den Berg H."/>
            <person name="Vega-Arreguin J.C."/>
            <person name="Wawra S."/>
            <person name="Young S.K."/>
            <person name="Zeng Q."/>
            <person name="Dieguez-Uribeondo J."/>
            <person name="Russ C."/>
            <person name="Tyler B.M."/>
            <person name="van West P."/>
        </authorList>
    </citation>
    <scope>NUCLEOTIDE SEQUENCE [LARGE SCALE GENOMIC DNA]</scope>
    <source>
        <strain evidence="1 2">CBS 223.65</strain>
    </source>
</reference>
<dbReference type="AlphaFoldDB" id="A0A067CFS1"/>
<proteinExistence type="predicted"/>
<dbReference type="Proteomes" id="UP000030745">
    <property type="component" value="Unassembled WGS sequence"/>
</dbReference>
<organism evidence="1 2">
    <name type="scientific">Saprolegnia parasitica (strain CBS 223.65)</name>
    <dbReference type="NCBI Taxonomy" id="695850"/>
    <lineage>
        <taxon>Eukaryota</taxon>
        <taxon>Sar</taxon>
        <taxon>Stramenopiles</taxon>
        <taxon>Oomycota</taxon>
        <taxon>Saprolegniomycetes</taxon>
        <taxon>Saprolegniales</taxon>
        <taxon>Saprolegniaceae</taxon>
        <taxon>Saprolegnia</taxon>
    </lineage>
</organism>
<dbReference type="RefSeq" id="XP_012199841.1">
    <property type="nucleotide sequence ID" value="XM_012344451.1"/>
</dbReference>
<dbReference type="GO" id="GO:0016887">
    <property type="term" value="F:ATP hydrolysis activity"/>
    <property type="evidence" value="ECO:0007669"/>
    <property type="project" value="InterPro"/>
</dbReference>
<dbReference type="EMBL" id="KK583206">
    <property type="protein sequence ID" value="KDO29338.1"/>
    <property type="molecule type" value="Genomic_DNA"/>
</dbReference>
<dbReference type="GO" id="GO:0032300">
    <property type="term" value="C:mismatch repair complex"/>
    <property type="evidence" value="ECO:0007669"/>
    <property type="project" value="InterPro"/>
</dbReference>
<dbReference type="GeneID" id="24128248"/>
<dbReference type="KEGG" id="spar:SPRG_05874"/>
<dbReference type="GO" id="GO:0140664">
    <property type="term" value="F:ATP-dependent DNA damage sensor activity"/>
    <property type="evidence" value="ECO:0007669"/>
    <property type="project" value="InterPro"/>
</dbReference>
<gene>
    <name evidence="1" type="ORF">SPRG_05874</name>
</gene>